<evidence type="ECO:0000313" key="3">
    <source>
        <dbReference type="Proteomes" id="UP001418637"/>
    </source>
</evidence>
<evidence type="ECO:0000256" key="1">
    <source>
        <dbReference type="SAM" id="Phobius"/>
    </source>
</evidence>
<keyword evidence="1" id="KW-0812">Transmembrane</keyword>
<feature type="transmembrane region" description="Helical" evidence="1">
    <location>
        <begin position="33"/>
        <end position="52"/>
    </location>
</feature>
<keyword evidence="1" id="KW-1133">Transmembrane helix</keyword>
<sequence length="54" mass="5836">MFSSRSGLRYPSTPNAHTLPSVFCDKVDRRHPLGNILAILSTLSGLILVLAVSI</sequence>
<gene>
    <name evidence="2" type="ORF">WJT86_03190</name>
</gene>
<name>A0ABV0BGH7_9HYPH</name>
<comment type="caution">
    <text evidence="2">The sequence shown here is derived from an EMBL/GenBank/DDBJ whole genome shotgun (WGS) entry which is preliminary data.</text>
</comment>
<dbReference type="RefSeq" id="WP_346336038.1">
    <property type="nucleotide sequence ID" value="NZ_JBBYXI010000001.1"/>
</dbReference>
<dbReference type="EMBL" id="JBBYXI010000001">
    <property type="protein sequence ID" value="MEN3930064.1"/>
    <property type="molecule type" value="Genomic_DNA"/>
</dbReference>
<protein>
    <submittedName>
        <fullName evidence="2">Uncharacterized protein</fullName>
    </submittedName>
</protein>
<accession>A0ABV0BGH7</accession>
<proteinExistence type="predicted"/>
<dbReference type="Proteomes" id="UP001418637">
    <property type="component" value="Unassembled WGS sequence"/>
</dbReference>
<reference evidence="2 3" key="1">
    <citation type="submission" date="2024-04" db="EMBL/GenBank/DDBJ databases">
        <title>A novel species isolated from cricket.</title>
        <authorList>
            <person name="Wang H.-C."/>
        </authorList>
    </citation>
    <scope>NUCLEOTIDE SEQUENCE [LARGE SCALE GENOMIC DNA]</scope>
    <source>
        <strain evidence="2 3">WL0021</strain>
    </source>
</reference>
<keyword evidence="3" id="KW-1185">Reference proteome</keyword>
<evidence type="ECO:0000313" key="2">
    <source>
        <dbReference type="EMBL" id="MEN3930064.1"/>
    </source>
</evidence>
<keyword evidence="1" id="KW-0472">Membrane</keyword>
<organism evidence="2 3">
    <name type="scientific">Hohaiivirga grylli</name>
    <dbReference type="NCBI Taxonomy" id="3133970"/>
    <lineage>
        <taxon>Bacteria</taxon>
        <taxon>Pseudomonadati</taxon>
        <taxon>Pseudomonadota</taxon>
        <taxon>Alphaproteobacteria</taxon>
        <taxon>Hyphomicrobiales</taxon>
        <taxon>Methylobacteriaceae</taxon>
        <taxon>Hohaiivirga</taxon>
    </lineage>
</organism>